<dbReference type="EMBL" id="BAAAWD010000006">
    <property type="protein sequence ID" value="GAA2997181.1"/>
    <property type="molecule type" value="Genomic_DNA"/>
</dbReference>
<dbReference type="Proteomes" id="UP001499930">
    <property type="component" value="Unassembled WGS sequence"/>
</dbReference>
<name>A0ABP6KAQ4_9ACTN</name>
<keyword evidence="3" id="KW-1185">Reference proteome</keyword>
<evidence type="ECO:0008006" key="4">
    <source>
        <dbReference type="Google" id="ProtNLM"/>
    </source>
</evidence>
<reference evidence="3" key="1">
    <citation type="journal article" date="2019" name="Int. J. Syst. Evol. Microbiol.">
        <title>The Global Catalogue of Microorganisms (GCM) 10K type strain sequencing project: providing services to taxonomists for standard genome sequencing and annotation.</title>
        <authorList>
            <consortium name="The Broad Institute Genomics Platform"/>
            <consortium name="The Broad Institute Genome Sequencing Center for Infectious Disease"/>
            <person name="Wu L."/>
            <person name="Ma J."/>
        </authorList>
    </citation>
    <scope>NUCLEOTIDE SEQUENCE [LARGE SCALE GENOMIC DNA]</scope>
    <source>
        <strain evidence="3">JCM 3106</strain>
    </source>
</reference>
<keyword evidence="1" id="KW-0732">Signal</keyword>
<feature type="signal peptide" evidence="1">
    <location>
        <begin position="1"/>
        <end position="27"/>
    </location>
</feature>
<protein>
    <recommendedName>
        <fullName evidence="4">Secreted protein</fullName>
    </recommendedName>
</protein>
<evidence type="ECO:0000313" key="3">
    <source>
        <dbReference type="Proteomes" id="UP001499930"/>
    </source>
</evidence>
<evidence type="ECO:0000256" key="1">
    <source>
        <dbReference type="SAM" id="SignalP"/>
    </source>
</evidence>
<comment type="caution">
    <text evidence="2">The sequence shown here is derived from an EMBL/GenBank/DDBJ whole genome shotgun (WGS) entry which is preliminary data.</text>
</comment>
<feature type="chain" id="PRO_5046534034" description="Secreted protein" evidence="1">
    <location>
        <begin position="28"/>
        <end position="192"/>
    </location>
</feature>
<dbReference type="RefSeq" id="WP_344890786.1">
    <property type="nucleotide sequence ID" value="NZ_BAAAWD010000006.1"/>
</dbReference>
<accession>A0ABP6KAQ4</accession>
<gene>
    <name evidence="2" type="ORF">GCM10017559_17160</name>
</gene>
<proteinExistence type="predicted"/>
<sequence length="192" mass="20355">MRKLAVRLTCLLAMGAGLVPASGTAMAATPSTTSSVSAPAASAVPAVPGSVSTGSAAASHCVADRYGKGMGCYGSLSRAIKVANAAGYAVAVLYDWINYNSRGDTLTISVPRDCSRSTSGRADYEFKRLDHMGWGDRVSSVNTRMGNGTHCDVFFHTDIDLVRDCAGKRWIDRYGHLGHYGCYKRASSFRLS</sequence>
<organism evidence="2 3">
    <name type="scientific">Streptosporangium longisporum</name>
    <dbReference type="NCBI Taxonomy" id="46187"/>
    <lineage>
        <taxon>Bacteria</taxon>
        <taxon>Bacillati</taxon>
        <taxon>Actinomycetota</taxon>
        <taxon>Actinomycetes</taxon>
        <taxon>Streptosporangiales</taxon>
        <taxon>Streptosporangiaceae</taxon>
        <taxon>Streptosporangium</taxon>
    </lineage>
</organism>
<evidence type="ECO:0000313" key="2">
    <source>
        <dbReference type="EMBL" id="GAA2997181.1"/>
    </source>
</evidence>